<organism evidence="1 2">
    <name type="scientific">Portunus trituberculatus</name>
    <name type="common">Swimming crab</name>
    <name type="synonym">Neptunus trituberculatus</name>
    <dbReference type="NCBI Taxonomy" id="210409"/>
    <lineage>
        <taxon>Eukaryota</taxon>
        <taxon>Metazoa</taxon>
        <taxon>Ecdysozoa</taxon>
        <taxon>Arthropoda</taxon>
        <taxon>Crustacea</taxon>
        <taxon>Multicrustacea</taxon>
        <taxon>Malacostraca</taxon>
        <taxon>Eumalacostraca</taxon>
        <taxon>Eucarida</taxon>
        <taxon>Decapoda</taxon>
        <taxon>Pleocyemata</taxon>
        <taxon>Brachyura</taxon>
        <taxon>Eubrachyura</taxon>
        <taxon>Portunoidea</taxon>
        <taxon>Portunidae</taxon>
        <taxon>Portuninae</taxon>
        <taxon>Portunus</taxon>
    </lineage>
</organism>
<reference evidence="1 2" key="1">
    <citation type="submission" date="2019-05" db="EMBL/GenBank/DDBJ databases">
        <title>Another draft genome of Portunus trituberculatus and its Hox gene families provides insights of decapod evolution.</title>
        <authorList>
            <person name="Jeong J.-H."/>
            <person name="Song I."/>
            <person name="Kim S."/>
            <person name="Choi T."/>
            <person name="Kim D."/>
            <person name="Ryu S."/>
            <person name="Kim W."/>
        </authorList>
    </citation>
    <scope>NUCLEOTIDE SEQUENCE [LARGE SCALE GENOMIC DNA]</scope>
    <source>
        <tissue evidence="1">Muscle</tissue>
    </source>
</reference>
<gene>
    <name evidence="1" type="ORF">E2C01_070655</name>
</gene>
<evidence type="ECO:0000313" key="2">
    <source>
        <dbReference type="Proteomes" id="UP000324222"/>
    </source>
</evidence>
<evidence type="ECO:0000313" key="1">
    <source>
        <dbReference type="EMBL" id="MPC76248.1"/>
    </source>
</evidence>
<comment type="caution">
    <text evidence="1">The sequence shown here is derived from an EMBL/GenBank/DDBJ whole genome shotgun (WGS) entry which is preliminary data.</text>
</comment>
<name>A0A5B7I5U8_PORTR</name>
<keyword evidence="2" id="KW-1185">Reference proteome</keyword>
<sequence length="79" mass="9507">MNNLELPDRIDLLKRDRKDTRGHGLKLRRDNYRRDFKKNSSHHRVIDIWNGLDREVVCVKSTYNFKRKSDTVRYSDGTS</sequence>
<protein>
    <submittedName>
        <fullName evidence="1">Uncharacterized protein</fullName>
    </submittedName>
</protein>
<proteinExistence type="predicted"/>
<accession>A0A5B7I5U8</accession>
<dbReference type="Proteomes" id="UP000324222">
    <property type="component" value="Unassembled WGS sequence"/>
</dbReference>
<dbReference type="AlphaFoldDB" id="A0A5B7I5U8"/>
<dbReference type="EMBL" id="VSRR010042932">
    <property type="protein sequence ID" value="MPC76248.1"/>
    <property type="molecule type" value="Genomic_DNA"/>
</dbReference>